<evidence type="ECO:0000313" key="2">
    <source>
        <dbReference type="EMBL" id="TYB31970.1"/>
    </source>
</evidence>
<accession>A0A5D0MKK2</accession>
<gene>
    <name evidence="2" type="ORF">FXF47_01455</name>
</gene>
<dbReference type="Proteomes" id="UP000324143">
    <property type="component" value="Unassembled WGS sequence"/>
</dbReference>
<dbReference type="AlphaFoldDB" id="A0A5D0MKK2"/>
<evidence type="ECO:0000259" key="1">
    <source>
        <dbReference type="SMART" id="SM00327"/>
    </source>
</evidence>
<keyword evidence="3" id="KW-1185">Reference proteome</keyword>
<dbReference type="InterPro" id="IPR002881">
    <property type="entry name" value="DUF58"/>
</dbReference>
<comment type="caution">
    <text evidence="2">The sequence shown here is derived from an EMBL/GenBank/DDBJ whole genome shotgun (WGS) entry which is preliminary data.</text>
</comment>
<feature type="domain" description="VWFA" evidence="1">
    <location>
        <begin position="74"/>
        <end position="233"/>
    </location>
</feature>
<name>A0A5D0MKK2_9BACT</name>
<proteinExistence type="predicted"/>
<evidence type="ECO:0000313" key="3">
    <source>
        <dbReference type="Proteomes" id="UP000324143"/>
    </source>
</evidence>
<dbReference type="EMBL" id="VSIX01000014">
    <property type="protein sequence ID" value="TYB31970.1"/>
    <property type="molecule type" value="Genomic_DNA"/>
</dbReference>
<dbReference type="InterPro" id="IPR002035">
    <property type="entry name" value="VWF_A"/>
</dbReference>
<dbReference type="SMART" id="SM00327">
    <property type="entry name" value="VWA"/>
    <property type="match status" value="1"/>
</dbReference>
<dbReference type="Pfam" id="PF01882">
    <property type="entry name" value="DUF58"/>
    <property type="match status" value="1"/>
</dbReference>
<sequence>MKEIIKKVKHIELKTKRLVDEVFSGEYHSIFKGQGVEFSEVRPYQYGDDVRRIDWRVTAKHGKPYVKLFKETRQLNILLVFDGSPSTLFSAKANKREIAGEIASILTFSALKNSDKTGLVLFSDGVDKYIPLEKGKKHSLNIIQHILTFESRAEETDLTDTIRKVLHYLNRRSIIFIISDFYTDGYQKELKMLSKKHDVIGIRLIEPLEKRLDEMGVIPIKDSESDKIKFINSKKAKKDYRESFQKKDEQIKAVFRNAKADLLNIDIADNYFHQLLKFFKMRERRFR</sequence>
<dbReference type="Gene3D" id="3.40.50.410">
    <property type="entry name" value="von Willebrand factor, type A domain"/>
    <property type="match status" value="1"/>
</dbReference>
<reference evidence="2" key="1">
    <citation type="submission" date="2019-08" db="EMBL/GenBank/DDBJ databases">
        <title>Genomic characterization of a novel candidate phylum (ARYD3) from a high temperature, high salinity tertiary oil reservoir in north central Oklahoma, USA.</title>
        <authorList>
            <person name="Youssef N.H."/>
            <person name="Yadav A."/>
            <person name="Elshahed M.S."/>
        </authorList>
    </citation>
    <scope>NUCLEOTIDE SEQUENCE [LARGE SCALE GENOMIC DNA]</scope>
    <source>
        <strain evidence="2">ARYD3</strain>
    </source>
</reference>
<organism evidence="2 3">
    <name type="scientific">Candidatus Mcinerneyibacterium aminivorans</name>
    <dbReference type="NCBI Taxonomy" id="2703815"/>
    <lineage>
        <taxon>Bacteria</taxon>
        <taxon>Candidatus Macinerneyibacteriota</taxon>
        <taxon>Candidatus Mcinerneyibacteria</taxon>
        <taxon>Candidatus Mcinerneyibacteriales</taxon>
        <taxon>Candidatus Mcinerneyibacteriaceae</taxon>
        <taxon>Candidatus Mcinerneyibacterium</taxon>
    </lineage>
</organism>
<dbReference type="PANTHER" id="PTHR33608">
    <property type="entry name" value="BLL2464 PROTEIN"/>
    <property type="match status" value="1"/>
</dbReference>
<protein>
    <submittedName>
        <fullName evidence="2">DUF58 domain-containing protein</fullName>
    </submittedName>
</protein>
<dbReference type="InterPro" id="IPR036465">
    <property type="entry name" value="vWFA_dom_sf"/>
</dbReference>
<dbReference type="SUPFAM" id="SSF53300">
    <property type="entry name" value="vWA-like"/>
    <property type="match status" value="1"/>
</dbReference>
<dbReference type="PANTHER" id="PTHR33608:SF6">
    <property type="entry name" value="BLL2464 PROTEIN"/>
    <property type="match status" value="1"/>
</dbReference>